<dbReference type="Proteomes" id="UP001370348">
    <property type="component" value="Chromosome"/>
</dbReference>
<keyword evidence="2" id="KW-1185">Reference proteome</keyword>
<name>A0ABZ2MC24_9BACT</name>
<proteinExistence type="predicted"/>
<organism evidence="1 2">
    <name type="scientific">Pendulispora albinea</name>
    <dbReference type="NCBI Taxonomy" id="2741071"/>
    <lineage>
        <taxon>Bacteria</taxon>
        <taxon>Pseudomonadati</taxon>
        <taxon>Myxococcota</taxon>
        <taxon>Myxococcia</taxon>
        <taxon>Myxococcales</taxon>
        <taxon>Sorangiineae</taxon>
        <taxon>Pendulisporaceae</taxon>
        <taxon>Pendulispora</taxon>
    </lineage>
</organism>
<reference evidence="1 2" key="1">
    <citation type="submission" date="2021-12" db="EMBL/GenBank/DDBJ databases">
        <title>Discovery of the Pendulisporaceae a myxobacterial family with distinct sporulation behavior and unique specialized metabolism.</title>
        <authorList>
            <person name="Garcia R."/>
            <person name="Popoff A."/>
            <person name="Bader C.D."/>
            <person name="Loehr J."/>
            <person name="Walesch S."/>
            <person name="Walt C."/>
            <person name="Boldt J."/>
            <person name="Bunk B."/>
            <person name="Haeckl F.J.F.P.J."/>
            <person name="Gunesch A.P."/>
            <person name="Birkelbach J."/>
            <person name="Nuebel U."/>
            <person name="Pietschmann T."/>
            <person name="Bach T."/>
            <person name="Mueller R."/>
        </authorList>
    </citation>
    <scope>NUCLEOTIDE SEQUENCE [LARGE SCALE GENOMIC DNA]</scope>
    <source>
        <strain evidence="1 2">MSr11954</strain>
    </source>
</reference>
<dbReference type="RefSeq" id="WP_394829663.1">
    <property type="nucleotide sequence ID" value="NZ_CP089984.1"/>
</dbReference>
<accession>A0ABZ2MC24</accession>
<gene>
    <name evidence="1" type="ORF">LZC94_22915</name>
</gene>
<sequence length="45" mass="4965">MLPGGLAEPILSAKSPADFAYDKKRARLLVPLMLEHRVLFAPPPH</sequence>
<protein>
    <submittedName>
        <fullName evidence="1">Uncharacterized protein</fullName>
    </submittedName>
</protein>
<dbReference type="EMBL" id="CP089984">
    <property type="protein sequence ID" value="WXB20063.1"/>
    <property type="molecule type" value="Genomic_DNA"/>
</dbReference>
<evidence type="ECO:0000313" key="1">
    <source>
        <dbReference type="EMBL" id="WXB20063.1"/>
    </source>
</evidence>
<evidence type="ECO:0000313" key="2">
    <source>
        <dbReference type="Proteomes" id="UP001370348"/>
    </source>
</evidence>